<dbReference type="InterPro" id="IPR051621">
    <property type="entry name" value="T2SS_protein_J"/>
</dbReference>
<keyword evidence="7" id="KW-0472">Membrane</keyword>
<evidence type="ECO:0000256" key="5">
    <source>
        <dbReference type="ARBA" id="ARBA00022692"/>
    </source>
</evidence>
<dbReference type="Pfam" id="PF11612">
    <property type="entry name" value="T2SSJ"/>
    <property type="match status" value="1"/>
</dbReference>
<evidence type="ECO:0000256" key="6">
    <source>
        <dbReference type="ARBA" id="ARBA00022989"/>
    </source>
</evidence>
<keyword evidence="6" id="KW-1133">Transmembrane helix</keyword>
<dbReference type="Proteomes" id="UP000064201">
    <property type="component" value="Chromosome"/>
</dbReference>
<dbReference type="PANTHER" id="PTHR39583:SF2">
    <property type="entry name" value="TYPE II SECRETION SYSTEM PROTEIN J"/>
    <property type="match status" value="1"/>
</dbReference>
<evidence type="ECO:0008006" key="10">
    <source>
        <dbReference type="Google" id="ProtNLM"/>
    </source>
</evidence>
<protein>
    <recommendedName>
        <fullName evidence="10">Type II secretion system protein GspJ</fullName>
    </recommendedName>
</protein>
<dbReference type="InterPro" id="IPR010055">
    <property type="entry name" value="T2SS_protein-GspJ"/>
</dbReference>
<name>A0A0G3G5Q0_9GAMM</name>
<comment type="subcellular location">
    <subcellularLocation>
        <location evidence="1">Cell inner membrane</location>
        <topology evidence="1">Single-pass membrane protein</topology>
    </subcellularLocation>
</comment>
<keyword evidence="9" id="KW-1185">Reference proteome</keyword>
<dbReference type="EMBL" id="CP011367">
    <property type="protein sequence ID" value="AKJ94156.1"/>
    <property type="molecule type" value="Genomic_DNA"/>
</dbReference>
<evidence type="ECO:0000256" key="4">
    <source>
        <dbReference type="ARBA" id="ARBA00022519"/>
    </source>
</evidence>
<dbReference type="SUPFAM" id="SSF54523">
    <property type="entry name" value="Pili subunits"/>
    <property type="match status" value="1"/>
</dbReference>
<keyword evidence="3" id="KW-0488">Methylation</keyword>
<evidence type="ECO:0000256" key="1">
    <source>
        <dbReference type="ARBA" id="ARBA00004377"/>
    </source>
</evidence>
<dbReference type="STRING" id="106634.TVD_01665"/>
<evidence type="ECO:0000313" key="8">
    <source>
        <dbReference type="EMBL" id="AKJ94156.1"/>
    </source>
</evidence>
<dbReference type="Gene3D" id="3.10.610.10">
    <property type="entry name" value="GSPII I/J protein-like"/>
    <property type="match status" value="1"/>
</dbReference>
<sequence length="202" mass="22016">MAVAVFATVGVLAIGGLRAVLMADHATQAQSQRLAELQVTLAVLERDLRHSIELHPRDGYGDRLPALRYSPVTDPRQLELVRAGSGEHGRLARVAWRVSERGLERVTWPVLDGALPESEQVRLFLGRDAHAGRASTANGQMARDTGDELEIRFDFVDGDTLEVTDSWPPLDGGDRRPAQVIVRLVVPGLGPVERRIALPGAQ</sequence>
<dbReference type="PATRIC" id="fig|106634.4.peg.340"/>
<dbReference type="InterPro" id="IPR045584">
    <property type="entry name" value="Pilin-like"/>
</dbReference>
<dbReference type="KEGG" id="tvr:TVD_01665"/>
<dbReference type="PANTHER" id="PTHR39583">
    <property type="entry name" value="TYPE II SECRETION SYSTEM PROTEIN J-RELATED"/>
    <property type="match status" value="1"/>
</dbReference>
<dbReference type="GO" id="GO:0015627">
    <property type="term" value="C:type II protein secretion system complex"/>
    <property type="evidence" value="ECO:0007669"/>
    <property type="project" value="InterPro"/>
</dbReference>
<evidence type="ECO:0000256" key="3">
    <source>
        <dbReference type="ARBA" id="ARBA00022481"/>
    </source>
</evidence>
<proteinExistence type="predicted"/>
<reference evidence="8 9" key="1">
    <citation type="submission" date="2015-04" db="EMBL/GenBank/DDBJ databases">
        <title>Complete Sequence for the Genome of the Thioalkalivibrio versutus D301.</title>
        <authorList>
            <person name="Mu T."/>
            <person name="Zhou J."/>
            <person name="Xu X."/>
        </authorList>
    </citation>
    <scope>NUCLEOTIDE SEQUENCE [LARGE SCALE GENOMIC DNA]</scope>
    <source>
        <strain evidence="8 9">D301</strain>
    </source>
</reference>
<keyword evidence="4" id="KW-0997">Cell inner membrane</keyword>
<dbReference type="GO" id="GO:0005886">
    <property type="term" value="C:plasma membrane"/>
    <property type="evidence" value="ECO:0007669"/>
    <property type="project" value="UniProtKB-SubCell"/>
</dbReference>
<gene>
    <name evidence="8" type="ORF">TVD_01665</name>
</gene>
<evidence type="ECO:0000256" key="2">
    <source>
        <dbReference type="ARBA" id="ARBA00022475"/>
    </source>
</evidence>
<evidence type="ECO:0000256" key="7">
    <source>
        <dbReference type="ARBA" id="ARBA00023136"/>
    </source>
</evidence>
<dbReference type="GO" id="GO:0015628">
    <property type="term" value="P:protein secretion by the type II secretion system"/>
    <property type="evidence" value="ECO:0007669"/>
    <property type="project" value="InterPro"/>
</dbReference>
<keyword evidence="5" id="KW-0812">Transmembrane</keyword>
<organism evidence="8 9">
    <name type="scientific">Thioalkalivibrio versutus</name>
    <dbReference type="NCBI Taxonomy" id="106634"/>
    <lineage>
        <taxon>Bacteria</taxon>
        <taxon>Pseudomonadati</taxon>
        <taxon>Pseudomonadota</taxon>
        <taxon>Gammaproteobacteria</taxon>
        <taxon>Chromatiales</taxon>
        <taxon>Ectothiorhodospiraceae</taxon>
        <taxon>Thioalkalivibrio</taxon>
    </lineage>
</organism>
<accession>A0A0G3G5Q0</accession>
<dbReference type="AlphaFoldDB" id="A0A0G3G5Q0"/>
<keyword evidence="2" id="KW-1003">Cell membrane</keyword>
<evidence type="ECO:0000313" key="9">
    <source>
        <dbReference type="Proteomes" id="UP000064201"/>
    </source>
</evidence>